<accession>A0A0B2V361</accession>
<gene>
    <name evidence="1" type="ORF">Tcan_01797</name>
</gene>
<evidence type="ECO:0000313" key="1">
    <source>
        <dbReference type="EMBL" id="KHN75455.1"/>
    </source>
</evidence>
<reference evidence="1 2" key="1">
    <citation type="submission" date="2014-11" db="EMBL/GenBank/DDBJ databases">
        <title>Genetic blueprint of the zoonotic pathogen Toxocara canis.</title>
        <authorList>
            <person name="Zhu X.-Q."/>
            <person name="Korhonen P.K."/>
            <person name="Cai H."/>
            <person name="Young N.D."/>
            <person name="Nejsum P."/>
            <person name="von Samson-Himmelstjerna G."/>
            <person name="Boag P.R."/>
            <person name="Tan P."/>
            <person name="Li Q."/>
            <person name="Min J."/>
            <person name="Yang Y."/>
            <person name="Wang X."/>
            <person name="Fang X."/>
            <person name="Hall R.S."/>
            <person name="Hofmann A."/>
            <person name="Sternberg P.W."/>
            <person name="Jex A.R."/>
            <person name="Gasser R.B."/>
        </authorList>
    </citation>
    <scope>NUCLEOTIDE SEQUENCE [LARGE SCALE GENOMIC DNA]</scope>
    <source>
        <strain evidence="1">PN_DK_2014</strain>
    </source>
</reference>
<evidence type="ECO:0000313" key="2">
    <source>
        <dbReference type="Proteomes" id="UP000031036"/>
    </source>
</evidence>
<proteinExistence type="predicted"/>
<protein>
    <submittedName>
        <fullName evidence="1">Uncharacterized protein</fullName>
    </submittedName>
</protein>
<organism evidence="1 2">
    <name type="scientific">Toxocara canis</name>
    <name type="common">Canine roundworm</name>
    <dbReference type="NCBI Taxonomy" id="6265"/>
    <lineage>
        <taxon>Eukaryota</taxon>
        <taxon>Metazoa</taxon>
        <taxon>Ecdysozoa</taxon>
        <taxon>Nematoda</taxon>
        <taxon>Chromadorea</taxon>
        <taxon>Rhabditida</taxon>
        <taxon>Spirurina</taxon>
        <taxon>Ascaridomorpha</taxon>
        <taxon>Ascaridoidea</taxon>
        <taxon>Toxocaridae</taxon>
        <taxon>Toxocara</taxon>
    </lineage>
</organism>
<feature type="non-terminal residue" evidence="1">
    <location>
        <position position="162"/>
    </location>
</feature>
<dbReference type="EMBL" id="JPKZ01002700">
    <property type="protein sequence ID" value="KHN75455.1"/>
    <property type="molecule type" value="Genomic_DNA"/>
</dbReference>
<feature type="non-terminal residue" evidence="1">
    <location>
        <position position="1"/>
    </location>
</feature>
<keyword evidence="2" id="KW-1185">Reference proteome</keyword>
<sequence length="162" mass="18676">VINLAFIFTRAAKKAKKSGSPAGRSQGNPILLIAIIEKKRKKIRLFAHMESCGGATKRKIEVDRKMVASCIDGERIEEVTIAESTCSCKWVHTRVHTYIRGHRRVVRWYCCCEKSTERSDQDIRTKTIRMTDRKVVRHVRIKTPGFFFEIPVRSQKRIGFIA</sequence>
<comment type="caution">
    <text evidence="1">The sequence shown here is derived from an EMBL/GenBank/DDBJ whole genome shotgun (WGS) entry which is preliminary data.</text>
</comment>
<name>A0A0B2V361_TOXCA</name>
<dbReference type="Proteomes" id="UP000031036">
    <property type="component" value="Unassembled WGS sequence"/>
</dbReference>
<dbReference type="AlphaFoldDB" id="A0A0B2V361"/>